<reference evidence="2 3" key="2">
    <citation type="journal article" date="2010" name="Stand. Genomic Sci.">
        <title>Complete genome sequence of Chitinophaga pinensis type strain (UQM 2034).</title>
        <authorList>
            <person name="Glavina Del Rio T."/>
            <person name="Abt B."/>
            <person name="Spring S."/>
            <person name="Lapidus A."/>
            <person name="Nolan M."/>
            <person name="Tice H."/>
            <person name="Copeland A."/>
            <person name="Cheng J.F."/>
            <person name="Chen F."/>
            <person name="Bruce D."/>
            <person name="Goodwin L."/>
            <person name="Pitluck S."/>
            <person name="Ivanova N."/>
            <person name="Mavromatis K."/>
            <person name="Mikhailova N."/>
            <person name="Pati A."/>
            <person name="Chen A."/>
            <person name="Palaniappan K."/>
            <person name="Land M."/>
            <person name="Hauser L."/>
            <person name="Chang Y.J."/>
            <person name="Jeffries C.D."/>
            <person name="Chain P."/>
            <person name="Saunders E."/>
            <person name="Detter J.C."/>
            <person name="Brettin T."/>
            <person name="Rohde M."/>
            <person name="Goker M."/>
            <person name="Bristow J."/>
            <person name="Eisen J.A."/>
            <person name="Markowitz V."/>
            <person name="Hugenholtz P."/>
            <person name="Kyrpides N.C."/>
            <person name="Klenk H.P."/>
            <person name="Lucas S."/>
        </authorList>
    </citation>
    <scope>NUCLEOTIDE SEQUENCE [LARGE SCALE GENOMIC DNA]</scope>
    <source>
        <strain evidence="3">ATCC 43595 / DSM 2588 / LMG 13176 / NBRC 15968 / NCIMB 11800 / UQM 2034</strain>
    </source>
</reference>
<dbReference type="RefSeq" id="WP_012787843.1">
    <property type="nucleotide sequence ID" value="NC_013132.1"/>
</dbReference>
<dbReference type="KEGG" id="cpi:Cpin_0166"/>
<feature type="transmembrane region" description="Helical" evidence="1">
    <location>
        <begin position="131"/>
        <end position="156"/>
    </location>
</feature>
<protein>
    <submittedName>
        <fullName evidence="2">Uncharacterized protein</fullName>
    </submittedName>
</protein>
<evidence type="ECO:0000313" key="2">
    <source>
        <dbReference type="EMBL" id="ACU57667.1"/>
    </source>
</evidence>
<reference evidence="3" key="1">
    <citation type="submission" date="2009-08" db="EMBL/GenBank/DDBJ databases">
        <title>The complete genome of Chitinophaga pinensis DSM 2588.</title>
        <authorList>
            <consortium name="US DOE Joint Genome Institute (JGI-PGF)"/>
            <person name="Lucas S."/>
            <person name="Copeland A."/>
            <person name="Lapidus A."/>
            <person name="Glavina del Rio T."/>
            <person name="Dalin E."/>
            <person name="Tice H."/>
            <person name="Bruce D."/>
            <person name="Goodwin L."/>
            <person name="Pitluck S."/>
            <person name="Kyrpides N."/>
            <person name="Mavromatis K."/>
            <person name="Ivanova N."/>
            <person name="Mikhailova N."/>
            <person name="Sims D."/>
            <person name="Meinche L."/>
            <person name="Brettin T."/>
            <person name="Detter J.C."/>
            <person name="Han C."/>
            <person name="Larimer F."/>
            <person name="Land M."/>
            <person name="Hauser L."/>
            <person name="Markowitz V."/>
            <person name="Cheng J.-F."/>
            <person name="Hugenholtz P."/>
            <person name="Woyke T."/>
            <person name="Wu D."/>
            <person name="Spring S."/>
            <person name="Klenk H.-P."/>
            <person name="Eisen J.A."/>
        </authorList>
    </citation>
    <scope>NUCLEOTIDE SEQUENCE [LARGE SCALE GENOMIC DNA]</scope>
    <source>
        <strain evidence="3">ATCC 43595 / DSM 2588 / LMG 13176 / NBRC 15968 / NCIMB 11800 / UQM 2034</strain>
    </source>
</reference>
<sequence>MNFGVKLFRVLNGIGIVMTSFLLLAFLRWMLQIGFIGAGLPVIFLGGVLIHAILANGVQKSLRNPELPVKDNTLNGVQILGFFPILIGLLVVATASMLNNPDWRDLVAKDLADQAVASAQKMPDGTIESSIVLGQILMTVYGIILVGNAVVAMIYVKQLRDRQNEDQNGNPDDIGA</sequence>
<dbReference type="Proteomes" id="UP000002215">
    <property type="component" value="Chromosome"/>
</dbReference>
<dbReference type="EMBL" id="CP001699">
    <property type="protein sequence ID" value="ACU57667.1"/>
    <property type="molecule type" value="Genomic_DNA"/>
</dbReference>
<gene>
    <name evidence="2" type="ordered locus">Cpin_0166</name>
</gene>
<accession>A0A979GM23</accession>
<evidence type="ECO:0000313" key="3">
    <source>
        <dbReference type="Proteomes" id="UP000002215"/>
    </source>
</evidence>
<organism evidence="2 3">
    <name type="scientific">Chitinophaga pinensis (strain ATCC 43595 / DSM 2588 / LMG 13176 / NBRC 15968 / NCIMB 11800 / UQM 2034)</name>
    <dbReference type="NCBI Taxonomy" id="485918"/>
    <lineage>
        <taxon>Bacteria</taxon>
        <taxon>Pseudomonadati</taxon>
        <taxon>Bacteroidota</taxon>
        <taxon>Chitinophagia</taxon>
        <taxon>Chitinophagales</taxon>
        <taxon>Chitinophagaceae</taxon>
        <taxon>Chitinophaga</taxon>
    </lineage>
</organism>
<dbReference type="OrthoDB" id="670205at2"/>
<proteinExistence type="predicted"/>
<feature type="transmembrane region" description="Helical" evidence="1">
    <location>
        <begin position="79"/>
        <end position="98"/>
    </location>
</feature>
<evidence type="ECO:0000256" key="1">
    <source>
        <dbReference type="SAM" id="Phobius"/>
    </source>
</evidence>
<dbReference type="AlphaFoldDB" id="A0A979GM23"/>
<feature type="transmembrane region" description="Helical" evidence="1">
    <location>
        <begin position="33"/>
        <end position="58"/>
    </location>
</feature>
<name>A0A979GM23_CHIPD</name>
<feature type="transmembrane region" description="Helical" evidence="1">
    <location>
        <begin position="7"/>
        <end position="27"/>
    </location>
</feature>
<keyword evidence="1" id="KW-0812">Transmembrane</keyword>
<keyword evidence="1" id="KW-1133">Transmembrane helix</keyword>
<keyword evidence="1" id="KW-0472">Membrane</keyword>